<dbReference type="InterPro" id="IPR047122">
    <property type="entry name" value="Trans-enoyl_RdTase-like"/>
</dbReference>
<dbReference type="PANTHER" id="PTHR45348">
    <property type="entry name" value="HYPOTHETICAL OXIDOREDUCTASE (EUROFUNG)"/>
    <property type="match status" value="1"/>
</dbReference>
<evidence type="ECO:0000313" key="4">
    <source>
        <dbReference type="EMBL" id="OAG06459.1"/>
    </source>
</evidence>
<gene>
    <name evidence="4" type="ORF">CC84DRAFT_1217674</name>
</gene>
<dbReference type="Pfam" id="PF00107">
    <property type="entry name" value="ADH_zinc_N"/>
    <property type="match status" value="1"/>
</dbReference>
<dbReference type="InterPro" id="IPR013149">
    <property type="entry name" value="ADH-like_C"/>
</dbReference>
<dbReference type="InterPro" id="IPR011032">
    <property type="entry name" value="GroES-like_sf"/>
</dbReference>
<dbReference type="GO" id="GO:0016651">
    <property type="term" value="F:oxidoreductase activity, acting on NAD(P)H"/>
    <property type="evidence" value="ECO:0007669"/>
    <property type="project" value="InterPro"/>
</dbReference>
<sequence length="339" mass="36677">MREYENAKRAGKASYLRELRRMCHVEIQGAGLLIHQTALLEPSVTTDDLEAAEHLHLAKTQHEQHSPPQHHEGPRYAFPVGSCRGARWSSPSHTFAHQPLIKTVHAAVNPVDIFVSEFGLLVESWPPVPGCEASRIFVRVGAKARNPLGRYFKEGNVVAGCARVLAVGNVTFAEYFLLNAGGAFEAWGFDDDGNGAGAWSWAIVFGGAGVVGKYAVQALKLAGCRVATTCSTTSFELLKSLGAHATIDYRTSPEEVVEEVKRVTQEKLELAYDAVSVNNDLISKIFTAVPTSSSSQRLYTTMNDWDPAPDASLGFITKSIALGPIGRPSTAELNSKVNS</sequence>
<dbReference type="InParanoid" id="A0A177CHX8"/>
<dbReference type="GeneID" id="28766404"/>
<dbReference type="SUPFAM" id="SSF51735">
    <property type="entry name" value="NAD(P)-binding Rossmann-fold domains"/>
    <property type="match status" value="1"/>
</dbReference>
<dbReference type="Gene3D" id="3.90.180.10">
    <property type="entry name" value="Medium-chain alcohol dehydrogenases, catalytic domain"/>
    <property type="match status" value="1"/>
</dbReference>
<dbReference type="AlphaFoldDB" id="A0A177CHX8"/>
<dbReference type="PANTHER" id="PTHR45348:SF2">
    <property type="entry name" value="ZINC-TYPE ALCOHOL DEHYDROGENASE-LIKE PROTEIN C2E1P3.01"/>
    <property type="match status" value="1"/>
</dbReference>
<dbReference type="EMBL" id="KV441552">
    <property type="protein sequence ID" value="OAG06459.1"/>
    <property type="molecule type" value="Genomic_DNA"/>
</dbReference>
<dbReference type="Proteomes" id="UP000077069">
    <property type="component" value="Unassembled WGS sequence"/>
</dbReference>
<feature type="domain" description="Alcohol dehydrogenase-like C-terminal" evidence="3">
    <location>
        <begin position="211"/>
        <end position="280"/>
    </location>
</feature>
<dbReference type="InterPro" id="IPR036291">
    <property type="entry name" value="NAD(P)-bd_dom_sf"/>
</dbReference>
<name>A0A177CHX8_9PLEO</name>
<dbReference type="STRING" id="1460663.A0A177CHX8"/>
<dbReference type="SUPFAM" id="SSF50129">
    <property type="entry name" value="GroES-like"/>
    <property type="match status" value="1"/>
</dbReference>
<organism evidence="4 5">
    <name type="scientific">Paraphaeosphaeria sporulosa</name>
    <dbReference type="NCBI Taxonomy" id="1460663"/>
    <lineage>
        <taxon>Eukaryota</taxon>
        <taxon>Fungi</taxon>
        <taxon>Dikarya</taxon>
        <taxon>Ascomycota</taxon>
        <taxon>Pezizomycotina</taxon>
        <taxon>Dothideomycetes</taxon>
        <taxon>Pleosporomycetidae</taxon>
        <taxon>Pleosporales</taxon>
        <taxon>Massarineae</taxon>
        <taxon>Didymosphaeriaceae</taxon>
        <taxon>Paraphaeosphaeria</taxon>
    </lineage>
</organism>
<evidence type="ECO:0000313" key="5">
    <source>
        <dbReference type="Proteomes" id="UP000077069"/>
    </source>
</evidence>
<protein>
    <recommendedName>
        <fullName evidence="3">Alcohol dehydrogenase-like C-terminal domain-containing protein</fullName>
    </recommendedName>
</protein>
<keyword evidence="2" id="KW-0560">Oxidoreductase</keyword>
<accession>A0A177CHX8</accession>
<dbReference type="RefSeq" id="XP_018036824.1">
    <property type="nucleotide sequence ID" value="XM_018182918.1"/>
</dbReference>
<dbReference type="OrthoDB" id="48317at2759"/>
<dbReference type="Gene3D" id="3.40.50.720">
    <property type="entry name" value="NAD(P)-binding Rossmann-like Domain"/>
    <property type="match status" value="1"/>
</dbReference>
<reference evidence="4 5" key="1">
    <citation type="submission" date="2016-05" db="EMBL/GenBank/DDBJ databases">
        <title>Comparative analysis of secretome profiles of manganese(II)-oxidizing ascomycete fungi.</title>
        <authorList>
            <consortium name="DOE Joint Genome Institute"/>
            <person name="Zeiner C.A."/>
            <person name="Purvine S.O."/>
            <person name="Zink E.M."/>
            <person name="Wu S."/>
            <person name="Pasa-Tolic L."/>
            <person name="Chaput D.L."/>
            <person name="Haridas S."/>
            <person name="Grigoriev I.V."/>
            <person name="Santelli C.M."/>
            <person name="Hansel C.M."/>
        </authorList>
    </citation>
    <scope>NUCLEOTIDE SEQUENCE [LARGE SCALE GENOMIC DNA]</scope>
    <source>
        <strain evidence="4 5">AP3s5-JAC2a</strain>
    </source>
</reference>
<comment type="similarity">
    <text evidence="1">Belongs to the zinc-containing alcohol dehydrogenase family.</text>
</comment>
<evidence type="ECO:0000256" key="2">
    <source>
        <dbReference type="ARBA" id="ARBA00023002"/>
    </source>
</evidence>
<proteinExistence type="inferred from homology"/>
<evidence type="ECO:0000259" key="3">
    <source>
        <dbReference type="Pfam" id="PF00107"/>
    </source>
</evidence>
<keyword evidence="5" id="KW-1185">Reference proteome</keyword>
<evidence type="ECO:0000256" key="1">
    <source>
        <dbReference type="ARBA" id="ARBA00008072"/>
    </source>
</evidence>